<keyword evidence="1" id="KW-0812">Transmembrane</keyword>
<evidence type="ECO:0000313" key="3">
    <source>
        <dbReference type="EMBL" id="MBA8990719.1"/>
    </source>
</evidence>
<dbReference type="InterPro" id="IPR001173">
    <property type="entry name" value="Glyco_trans_2-like"/>
</dbReference>
<dbReference type="SUPFAM" id="SSF53448">
    <property type="entry name" value="Nucleotide-diphospho-sugar transferases"/>
    <property type="match status" value="1"/>
</dbReference>
<feature type="transmembrane region" description="Helical" evidence="1">
    <location>
        <begin position="870"/>
        <end position="887"/>
    </location>
</feature>
<sequence>MTRATLTRVLAPVVEQTLVPTWDGALWVGEIDRADLHGASHRDAFALSGANGYRRARLLVRDHGEPVGFVETEITERRRGGAMIDVRALERAVRPMPTPERRPAADQALPSVTVVLCTDGAAGPTMRSVLACDGVDFDVVVVSRGADGTGVVDIAGHRVTTVAAPDGGLAAARNAALLVATGEVVAFVGEGAIVDRSWVAALASAFAANDDVACVTGLVPSAELRTPAQRWHDDHTNAARTVRRRVFRLDDDPDDAPLHPFAAAEYGTGANLAVRRQAALRICGFDTAFGPGTRVGGGDDLDLFTRLLFAGSAIAVEPAAIAWQRSEDDVMSLRRSAAAYGHGLGAWMTKNAFDRDTLTASVDAVPEAISAFARLGLEPAGGAGGAGDSAPAGAAGPVGAVDVEFAETARRLRRVERRSVLTAPILALAERLGGAGTIDRTAHGRHELQRGLETRAEGVREHGGEAVRGSAMGPVARLGAAGLVVLTLVVAGLGTVLGVPVLRGSAIGVFLFALLGVAPMLLVRPIPLARFALLSVTASLVGTIAIGYTMATAAVWHPAVPFVAVVVLTAVAIAVAVPRDVRDLQRLRLAGRVLGPWNTTHTVAAASLVGLAVVVVTAITHIGDPVPDGLFGSLGIGLPIGLAVTVAAAVVAVVRGRGVAVPVVVLGGVIQLAQAITYGVPTVAAAARHIGVLEYIRQNGTTNPAADIFQTWSGLFAGGAWVADVGGIVNAMLLAAWVPVLLAFATTIAVGVLAGHWLPGSRRPWIAAFLTAMTGALNTTYFSPQSVGILLSVAILVLATGPLRRVTRADSDGEPVSVLRPRAVGLSRVIAIGAIGIVLAVTHQISPYLTVAALVALVVFRLVRPWWVPVVVLVPAVVFAVLNGSVLDKFLSLAAVGRVLDNVQPPTHDKTVLPKPLVTQLAFDVPAAALVVLGLVALITVLLRRDRLHWGLLAASASPISLLVATNYGQEGIFRVVLFATPWIAVLAAALPLPTGRLSWAGSLVSRAMRPSAVRFAVAGVGVAALVAIGAFGQTALDWSRVMTRSQSEATQLYDRTAPAGSVMLLTGSANAVPSNTGARYFDVGYLSREALSDYPAPEGYDAEADVSDITRDLVANWSATKYYALVAEPFGAYDERYGYQTDADYQKLAEAMATSPYWKRVWSSGTTAMYELTTEGLRHATR</sequence>
<feature type="transmembrane region" description="Helical" evidence="1">
    <location>
        <begin position="505"/>
        <end position="524"/>
    </location>
</feature>
<accession>A0AAW3T6B1</accession>
<feature type="transmembrane region" description="Helical" evidence="1">
    <location>
        <begin position="950"/>
        <end position="968"/>
    </location>
</feature>
<evidence type="ECO:0000256" key="1">
    <source>
        <dbReference type="SAM" id="Phobius"/>
    </source>
</evidence>
<feature type="transmembrane region" description="Helical" evidence="1">
    <location>
        <begin position="787"/>
        <end position="803"/>
    </location>
</feature>
<reference evidence="3 4" key="1">
    <citation type="submission" date="2020-07" db="EMBL/GenBank/DDBJ databases">
        <title>Above-ground endophytic microbial communities from plants in different locations in the United States.</title>
        <authorList>
            <person name="Frank C."/>
        </authorList>
    </citation>
    <scope>NUCLEOTIDE SEQUENCE [LARGE SCALE GENOMIC DNA]</scope>
    <source>
        <strain evidence="3 4">WPL5_2</strain>
    </source>
</reference>
<dbReference type="Gene3D" id="3.90.550.10">
    <property type="entry name" value="Spore Coat Polysaccharide Biosynthesis Protein SpsA, Chain A"/>
    <property type="match status" value="1"/>
</dbReference>
<name>A0AAW3T6B1_9MICO</name>
<comment type="caution">
    <text evidence="3">The sequence shown here is derived from an EMBL/GenBank/DDBJ whole genome shotgun (WGS) entry which is preliminary data.</text>
</comment>
<feature type="transmembrane region" description="Helical" evidence="1">
    <location>
        <begin position="629"/>
        <end position="652"/>
    </location>
</feature>
<organism evidence="3 4">
    <name type="scientific">Curtobacterium pusillum</name>
    <dbReference type="NCBI Taxonomy" id="69373"/>
    <lineage>
        <taxon>Bacteria</taxon>
        <taxon>Bacillati</taxon>
        <taxon>Actinomycetota</taxon>
        <taxon>Actinomycetes</taxon>
        <taxon>Micrococcales</taxon>
        <taxon>Microbacteriaceae</taxon>
        <taxon>Curtobacterium</taxon>
    </lineage>
</organism>
<dbReference type="EMBL" id="JACGXP010000002">
    <property type="protein sequence ID" value="MBA8990719.1"/>
    <property type="molecule type" value="Genomic_DNA"/>
</dbReference>
<feature type="transmembrane region" description="Helical" evidence="1">
    <location>
        <begin position="847"/>
        <end position="863"/>
    </location>
</feature>
<feature type="transmembrane region" description="Helical" evidence="1">
    <location>
        <begin position="531"/>
        <end position="556"/>
    </location>
</feature>
<feature type="transmembrane region" description="Helical" evidence="1">
    <location>
        <begin position="602"/>
        <end position="623"/>
    </location>
</feature>
<dbReference type="Pfam" id="PF00535">
    <property type="entry name" value="Glycos_transf_2"/>
    <property type="match status" value="1"/>
</dbReference>
<evidence type="ECO:0000313" key="4">
    <source>
        <dbReference type="Proteomes" id="UP000590225"/>
    </source>
</evidence>
<feature type="transmembrane region" description="Helical" evidence="1">
    <location>
        <begin position="659"/>
        <end position="680"/>
    </location>
</feature>
<feature type="transmembrane region" description="Helical" evidence="1">
    <location>
        <begin position="974"/>
        <end position="993"/>
    </location>
</feature>
<keyword evidence="1" id="KW-0472">Membrane</keyword>
<evidence type="ECO:0000259" key="2">
    <source>
        <dbReference type="Pfam" id="PF00535"/>
    </source>
</evidence>
<protein>
    <recommendedName>
        <fullName evidence="2">Glycosyltransferase 2-like domain-containing protein</fullName>
    </recommendedName>
</protein>
<feature type="domain" description="Glycosyltransferase 2-like" evidence="2">
    <location>
        <begin position="125"/>
        <end position="233"/>
    </location>
</feature>
<keyword evidence="1" id="KW-1133">Transmembrane helix</keyword>
<feature type="transmembrane region" description="Helical" evidence="1">
    <location>
        <begin position="921"/>
        <end position="943"/>
    </location>
</feature>
<dbReference type="PANTHER" id="PTHR43685">
    <property type="entry name" value="GLYCOSYLTRANSFERASE"/>
    <property type="match status" value="1"/>
</dbReference>
<dbReference type="PANTHER" id="PTHR43685:SF2">
    <property type="entry name" value="GLYCOSYLTRANSFERASE 2-LIKE DOMAIN-CONTAINING PROTEIN"/>
    <property type="match status" value="1"/>
</dbReference>
<dbReference type="AlphaFoldDB" id="A0AAW3T6B1"/>
<dbReference type="InterPro" id="IPR050834">
    <property type="entry name" value="Glycosyltransf_2"/>
</dbReference>
<dbReference type="RefSeq" id="WP_182515986.1">
    <property type="nucleotide sequence ID" value="NZ_JACGXP010000002.1"/>
</dbReference>
<dbReference type="Proteomes" id="UP000590225">
    <property type="component" value="Unassembled WGS sequence"/>
</dbReference>
<dbReference type="InterPro" id="IPR029044">
    <property type="entry name" value="Nucleotide-diphossugar_trans"/>
</dbReference>
<gene>
    <name evidence="3" type="ORF">FHW23_001965</name>
</gene>
<feature type="transmembrane region" description="Helical" evidence="1">
    <location>
        <begin position="823"/>
        <end position="841"/>
    </location>
</feature>
<feature type="transmembrane region" description="Helical" evidence="1">
    <location>
        <begin position="734"/>
        <end position="758"/>
    </location>
</feature>
<feature type="transmembrane region" description="Helical" evidence="1">
    <location>
        <begin position="478"/>
        <end position="499"/>
    </location>
</feature>
<feature type="transmembrane region" description="Helical" evidence="1">
    <location>
        <begin position="562"/>
        <end position="581"/>
    </location>
</feature>
<proteinExistence type="predicted"/>
<feature type="transmembrane region" description="Helical" evidence="1">
    <location>
        <begin position="1013"/>
        <end position="1033"/>
    </location>
</feature>